<evidence type="ECO:0000256" key="2">
    <source>
        <dbReference type="SAM" id="SignalP"/>
    </source>
</evidence>
<dbReference type="InterPro" id="IPR000189">
    <property type="entry name" value="Transglyc_AS"/>
</dbReference>
<evidence type="ECO:0000313" key="5">
    <source>
        <dbReference type="Proteomes" id="UP000316471"/>
    </source>
</evidence>
<dbReference type="InterPro" id="IPR008258">
    <property type="entry name" value="Transglycosylase_SLT_dom_1"/>
</dbReference>
<dbReference type="Pfam" id="PF01464">
    <property type="entry name" value="SLT"/>
    <property type="match status" value="1"/>
</dbReference>
<dbReference type="Gene3D" id="1.10.530.10">
    <property type="match status" value="1"/>
</dbReference>
<keyword evidence="2" id="KW-0732">Signal</keyword>
<dbReference type="PANTHER" id="PTHR37423">
    <property type="entry name" value="SOLUBLE LYTIC MUREIN TRANSGLYCOSYLASE-RELATED"/>
    <property type="match status" value="1"/>
</dbReference>
<accession>A0A562LRQ9</accession>
<evidence type="ECO:0000259" key="3">
    <source>
        <dbReference type="Pfam" id="PF01464"/>
    </source>
</evidence>
<dbReference type="InterPro" id="IPR023346">
    <property type="entry name" value="Lysozyme-like_dom_sf"/>
</dbReference>
<dbReference type="AlphaFoldDB" id="A0A562LRQ9"/>
<name>A0A562LRQ9_9GAMM</name>
<feature type="signal peptide" evidence="2">
    <location>
        <begin position="1"/>
        <end position="22"/>
    </location>
</feature>
<dbReference type="GO" id="GO:0008933">
    <property type="term" value="F:peptidoglycan lytic transglycosylase activity"/>
    <property type="evidence" value="ECO:0007669"/>
    <property type="project" value="InterPro"/>
</dbReference>
<keyword evidence="5" id="KW-1185">Reference proteome</keyword>
<comment type="caution">
    <text evidence="4">The sequence shown here is derived from an EMBL/GenBank/DDBJ whole genome shotgun (WGS) entry which is preliminary data.</text>
</comment>
<gene>
    <name evidence="4" type="ORF">IP93_01877</name>
</gene>
<evidence type="ECO:0000256" key="1">
    <source>
        <dbReference type="ARBA" id="ARBA00007734"/>
    </source>
</evidence>
<dbReference type="CDD" id="cd00254">
    <property type="entry name" value="LT-like"/>
    <property type="match status" value="1"/>
</dbReference>
<feature type="domain" description="Transglycosylase SLT" evidence="3">
    <location>
        <begin position="140"/>
        <end position="236"/>
    </location>
</feature>
<dbReference type="EMBL" id="VLKP01000007">
    <property type="protein sequence ID" value="TWI10299.1"/>
    <property type="molecule type" value="Genomic_DNA"/>
</dbReference>
<dbReference type="PROSITE" id="PS00922">
    <property type="entry name" value="TRANSGLYCOSYLASE"/>
    <property type="match status" value="1"/>
</dbReference>
<dbReference type="SUPFAM" id="SSF53955">
    <property type="entry name" value="Lysozyme-like"/>
    <property type="match status" value="1"/>
</dbReference>
<sequence length="271" mass="28835">MVRMVPAIALVMVCGMALPTQARTVYRCMRDGTVSLATAPEPGSGCEAHYLDDNAAKVPNLWGELGTVSGALYQRVQGGKVVYSTRNLPGSTRVFGFTYTVEPSPASATPQASETLGASLAHAGLGRAGKARLDRYPVEFRKAAKASKLDEAWLRAIAHAESGYDARAESAKGAQGVMQLMPEVAREQGVRDPFSASDSINAGARHLRQLLQRYGGDYTRAAAAYNAGVGAVAKYRGVPPYRETLDYVRKVAQLHAHYRAAMGLAPLGGAH</sequence>
<proteinExistence type="inferred from homology"/>
<protein>
    <submittedName>
        <fullName evidence="4">Transglycosylase-like protein with SLT domain</fullName>
    </submittedName>
</protein>
<dbReference type="GO" id="GO:0000270">
    <property type="term" value="P:peptidoglycan metabolic process"/>
    <property type="evidence" value="ECO:0007669"/>
    <property type="project" value="InterPro"/>
</dbReference>
<evidence type="ECO:0000313" key="4">
    <source>
        <dbReference type="EMBL" id="TWI10299.1"/>
    </source>
</evidence>
<organism evidence="4 5">
    <name type="scientific">Aerolutibacter ruishenii</name>
    <dbReference type="NCBI Taxonomy" id="686800"/>
    <lineage>
        <taxon>Bacteria</taxon>
        <taxon>Pseudomonadati</taxon>
        <taxon>Pseudomonadota</taxon>
        <taxon>Gammaproteobacteria</taxon>
        <taxon>Lysobacterales</taxon>
        <taxon>Lysobacteraceae</taxon>
        <taxon>Aerolutibacter</taxon>
    </lineage>
</organism>
<dbReference type="PANTHER" id="PTHR37423:SF2">
    <property type="entry name" value="MEMBRANE-BOUND LYTIC MUREIN TRANSGLYCOSYLASE C"/>
    <property type="match status" value="1"/>
</dbReference>
<reference evidence="4 5" key="1">
    <citation type="journal article" date="2015" name="Stand. Genomic Sci.">
        <title>Genomic Encyclopedia of Bacterial and Archaeal Type Strains, Phase III: the genomes of soil and plant-associated and newly described type strains.</title>
        <authorList>
            <person name="Whitman W.B."/>
            <person name="Woyke T."/>
            <person name="Klenk H.P."/>
            <person name="Zhou Y."/>
            <person name="Lilburn T.G."/>
            <person name="Beck B.J."/>
            <person name="De Vos P."/>
            <person name="Vandamme P."/>
            <person name="Eisen J.A."/>
            <person name="Garrity G."/>
            <person name="Hugenholtz P."/>
            <person name="Kyrpides N.C."/>
        </authorList>
    </citation>
    <scope>NUCLEOTIDE SEQUENCE [LARGE SCALE GENOMIC DNA]</scope>
    <source>
        <strain evidence="4 5">CGMCC 1.10136</strain>
    </source>
</reference>
<feature type="chain" id="PRO_5021906721" evidence="2">
    <location>
        <begin position="23"/>
        <end position="271"/>
    </location>
</feature>
<dbReference type="Proteomes" id="UP000316471">
    <property type="component" value="Unassembled WGS sequence"/>
</dbReference>
<comment type="similarity">
    <text evidence="1">Belongs to the transglycosylase Slt family.</text>
</comment>
<dbReference type="GO" id="GO:0016020">
    <property type="term" value="C:membrane"/>
    <property type="evidence" value="ECO:0007669"/>
    <property type="project" value="InterPro"/>
</dbReference>